<gene>
    <name evidence="4" type="ORF">MCB1EB_1025</name>
</gene>
<keyword evidence="3" id="KW-0804">Transcription</keyword>
<dbReference type="Proteomes" id="UP000282597">
    <property type="component" value="Chromosome"/>
</dbReference>
<dbReference type="GO" id="GO:0031564">
    <property type="term" value="P:transcription antitermination"/>
    <property type="evidence" value="ECO:0007669"/>
    <property type="project" value="UniProtKB-KW"/>
</dbReference>
<reference evidence="4 5" key="1">
    <citation type="journal article" date="2018" name="Microbes Environ.">
        <title>Comparative Genomic Insights into Endofungal Lifestyles of Two Bacterial Endosymbionts, Mycoavidus cysteinexigens and Burkholderia rhizoxinica.</title>
        <authorList>
            <person name="Sharmin D."/>
            <person name="Guo Y."/>
            <person name="Nishizawa T."/>
            <person name="Ohshima S."/>
            <person name="Sato Y."/>
            <person name="Takashima Y."/>
            <person name="Narisawa K."/>
            <person name="Ohta H."/>
        </authorList>
    </citation>
    <scope>NUCLEOTIDE SEQUENCE [LARGE SCALE GENOMIC DNA]</scope>
    <source>
        <strain evidence="4 5">B1-EB</strain>
    </source>
</reference>
<evidence type="ECO:0000313" key="5">
    <source>
        <dbReference type="Proteomes" id="UP000282597"/>
    </source>
</evidence>
<dbReference type="KEGG" id="mcys:MCB1EB_1025"/>
<proteinExistence type="predicted"/>
<dbReference type="AlphaFoldDB" id="A0A2Z6EUW4"/>
<keyword evidence="2" id="KW-0805">Transcription regulation</keyword>
<dbReference type="SUPFAM" id="SSF50104">
    <property type="entry name" value="Translation proteins SH3-like domain"/>
    <property type="match status" value="1"/>
</dbReference>
<dbReference type="GO" id="GO:0006354">
    <property type="term" value="P:DNA-templated transcription elongation"/>
    <property type="evidence" value="ECO:0007669"/>
    <property type="project" value="InterPro"/>
</dbReference>
<dbReference type="Gene3D" id="2.30.30.30">
    <property type="match status" value="1"/>
</dbReference>
<dbReference type="EMBL" id="AP018150">
    <property type="protein sequence ID" value="BBE09186.1"/>
    <property type="molecule type" value="Genomic_DNA"/>
</dbReference>
<dbReference type="InterPro" id="IPR036735">
    <property type="entry name" value="NGN_dom_sf"/>
</dbReference>
<sequence length="155" mass="17397">MQSGCLEKFGSVLVPTHKVREIKHGRKNITEKIFCRGYVFIEMEMNDITSAMVQKTVEVQGVGDGHLKGSPLRPISQDEVDKILSLMRADGPPSESIRFNVGETVRIIRGLFAPLSGSIEEINSERFHVRVSFTFEGQTMSTEVHFKDVEKLSQS</sequence>
<evidence type="ECO:0000256" key="1">
    <source>
        <dbReference type="ARBA" id="ARBA00022814"/>
    </source>
</evidence>
<name>A0A2Z6EUW4_9BURK</name>
<dbReference type="CDD" id="cd06091">
    <property type="entry name" value="KOW_NusG"/>
    <property type="match status" value="1"/>
</dbReference>
<dbReference type="InterPro" id="IPR043425">
    <property type="entry name" value="NusG-like"/>
</dbReference>
<dbReference type="InterPro" id="IPR008991">
    <property type="entry name" value="Translation_prot_SH3-like_sf"/>
</dbReference>
<dbReference type="SUPFAM" id="SSF82679">
    <property type="entry name" value="N-utilization substance G protein NusG, N-terminal domain"/>
    <property type="match status" value="1"/>
</dbReference>
<keyword evidence="1" id="KW-0889">Transcription antitermination</keyword>
<accession>A0A2Z6EUW4</accession>
<dbReference type="PANTHER" id="PTHR30265:SF2">
    <property type="entry name" value="TRANSCRIPTION TERMINATION_ANTITERMINATION PROTEIN NUSG"/>
    <property type="match status" value="1"/>
</dbReference>
<protein>
    <submittedName>
        <fullName evidence="4">Transcription termination/antitermination protein NusG</fullName>
    </submittedName>
</protein>
<dbReference type="Gene3D" id="3.30.70.940">
    <property type="entry name" value="NusG, N-terminal domain"/>
    <property type="match status" value="1"/>
</dbReference>
<dbReference type="GO" id="GO:0005829">
    <property type="term" value="C:cytosol"/>
    <property type="evidence" value="ECO:0007669"/>
    <property type="project" value="TreeGrafter"/>
</dbReference>
<dbReference type="InterPro" id="IPR014722">
    <property type="entry name" value="Rib_uL2_dom2"/>
</dbReference>
<organism evidence="4 5">
    <name type="scientific">Mycoavidus cysteinexigens</name>
    <dbReference type="NCBI Taxonomy" id="1553431"/>
    <lineage>
        <taxon>Bacteria</taxon>
        <taxon>Pseudomonadati</taxon>
        <taxon>Pseudomonadota</taxon>
        <taxon>Betaproteobacteria</taxon>
        <taxon>Burkholderiales</taxon>
        <taxon>Burkholderiaceae</taxon>
        <taxon>Mycoavidus</taxon>
    </lineage>
</organism>
<dbReference type="InterPro" id="IPR006645">
    <property type="entry name" value="NGN-like_dom"/>
</dbReference>
<evidence type="ECO:0000256" key="2">
    <source>
        <dbReference type="ARBA" id="ARBA00023015"/>
    </source>
</evidence>
<evidence type="ECO:0000313" key="4">
    <source>
        <dbReference type="EMBL" id="BBE09186.1"/>
    </source>
</evidence>
<evidence type="ECO:0000256" key="3">
    <source>
        <dbReference type="ARBA" id="ARBA00023163"/>
    </source>
</evidence>
<dbReference type="PANTHER" id="PTHR30265">
    <property type="entry name" value="RHO-INTERACTING TRANSCRIPTION TERMINATION FACTOR NUSG"/>
    <property type="match status" value="1"/>
</dbReference>
<keyword evidence="5" id="KW-1185">Reference proteome</keyword>
<dbReference type="Pfam" id="PF02357">
    <property type="entry name" value="NusG"/>
    <property type="match status" value="1"/>
</dbReference>